<keyword evidence="2" id="KW-1185">Reference proteome</keyword>
<name>A0A8J5IYX6_9STRA</name>
<organism evidence="1 2">
    <name type="scientific">Phytophthora aleatoria</name>
    <dbReference type="NCBI Taxonomy" id="2496075"/>
    <lineage>
        <taxon>Eukaryota</taxon>
        <taxon>Sar</taxon>
        <taxon>Stramenopiles</taxon>
        <taxon>Oomycota</taxon>
        <taxon>Peronosporomycetes</taxon>
        <taxon>Peronosporales</taxon>
        <taxon>Peronosporaceae</taxon>
        <taxon>Phytophthora</taxon>
    </lineage>
</organism>
<gene>
    <name evidence="1" type="ORF">JG688_00008054</name>
</gene>
<reference evidence="1" key="1">
    <citation type="submission" date="2021-01" db="EMBL/GenBank/DDBJ databases">
        <title>Phytophthora aleatoria, a newly-described species from Pinus radiata is distinct from Phytophthora cactorum isolates based on comparative genomics.</title>
        <authorList>
            <person name="Mcdougal R."/>
            <person name="Panda P."/>
            <person name="Williams N."/>
            <person name="Studholme D.J."/>
        </authorList>
    </citation>
    <scope>NUCLEOTIDE SEQUENCE</scope>
    <source>
        <strain evidence="1">NZFS 4037</strain>
    </source>
</reference>
<dbReference type="Proteomes" id="UP000709295">
    <property type="component" value="Unassembled WGS sequence"/>
</dbReference>
<sequence length="259" mass="29402">MRLGRDLPGWIAKFRSLTIHMASNPRSSDRDAAVPLEARVRVTSPRGRRCLPVRRLLGGTFTRKSLQIWVFQVVESPSDSLRSNTYSSWSVRSLRDSEHHYRQFQFSSSLLEAVKRKDLAMTRCLFLRFQGSYVSRNVVEEAASVGRMEILEYFLDNDIIMQSDEKHNDEQNSLVRSVAWGGRDAANAIRAGHHGVAVWLCKYVNVEYRDDYEAMKTAAAGGDVELTRYLEEKLDMAYDVGGAFSVFAAAVFSTCRFVV</sequence>
<evidence type="ECO:0000313" key="2">
    <source>
        <dbReference type="Proteomes" id="UP000709295"/>
    </source>
</evidence>
<dbReference type="AlphaFoldDB" id="A0A8J5IYX6"/>
<protein>
    <submittedName>
        <fullName evidence="1">Uncharacterized protein</fullName>
    </submittedName>
</protein>
<comment type="caution">
    <text evidence="1">The sequence shown here is derived from an EMBL/GenBank/DDBJ whole genome shotgun (WGS) entry which is preliminary data.</text>
</comment>
<dbReference type="EMBL" id="JAENGY010000411">
    <property type="protein sequence ID" value="KAG6963675.1"/>
    <property type="molecule type" value="Genomic_DNA"/>
</dbReference>
<accession>A0A8J5IYX6</accession>
<evidence type="ECO:0000313" key="1">
    <source>
        <dbReference type="EMBL" id="KAG6963675.1"/>
    </source>
</evidence>
<proteinExistence type="predicted"/>